<keyword evidence="1 2" id="KW-0238">DNA-binding</keyword>
<dbReference type="PANTHER" id="PTHR43479">
    <property type="entry name" value="ACREF/ENVCD OPERON REPRESSOR-RELATED"/>
    <property type="match status" value="1"/>
</dbReference>
<dbReference type="InterPro" id="IPR023772">
    <property type="entry name" value="DNA-bd_HTH_TetR-type_CS"/>
</dbReference>
<dbReference type="InterPro" id="IPR009057">
    <property type="entry name" value="Homeodomain-like_sf"/>
</dbReference>
<name>A0ABT1P8Q8_9ACTN</name>
<sequence>MTERRRKGSDTKAEIQEIALELFTDNGYEATSMREIAERLDISKAALYYHFAGKEDIIRSLFDEYMEEFEELLAWGRTQPRGAALREELLTRWVGMTGRRGLQIARFATTNQHVIRDLAPDRGGVKGRIAELVELLLGPDATPADQLRARMALFSVNMAGFAAQDLAIPDPDILAVARQVAQDLMPRSED</sequence>
<dbReference type="RefSeq" id="WP_255925150.1">
    <property type="nucleotide sequence ID" value="NZ_JANFNH010000002.1"/>
</dbReference>
<reference evidence="4 5" key="1">
    <citation type="submission" date="2022-06" db="EMBL/GenBank/DDBJ databases">
        <title>Draft genome sequence of type strain Streptomyces rubrisoli DSM 42083.</title>
        <authorList>
            <person name="Duangmal K."/>
            <person name="Klaysubun C."/>
        </authorList>
    </citation>
    <scope>NUCLEOTIDE SEQUENCE [LARGE SCALE GENOMIC DNA]</scope>
    <source>
        <strain evidence="4 5">DSM 42083</strain>
    </source>
</reference>
<evidence type="ECO:0000259" key="3">
    <source>
        <dbReference type="PROSITE" id="PS50977"/>
    </source>
</evidence>
<evidence type="ECO:0000313" key="4">
    <source>
        <dbReference type="EMBL" id="MCQ4041191.1"/>
    </source>
</evidence>
<dbReference type="SUPFAM" id="SSF46689">
    <property type="entry name" value="Homeodomain-like"/>
    <property type="match status" value="1"/>
</dbReference>
<feature type="domain" description="HTH tetR-type" evidence="3">
    <location>
        <begin position="9"/>
        <end position="69"/>
    </location>
</feature>
<dbReference type="EMBL" id="JANFNH010000002">
    <property type="protein sequence ID" value="MCQ4041191.1"/>
    <property type="molecule type" value="Genomic_DNA"/>
</dbReference>
<evidence type="ECO:0000256" key="2">
    <source>
        <dbReference type="PROSITE-ProRule" id="PRU00335"/>
    </source>
</evidence>
<keyword evidence="5" id="KW-1185">Reference proteome</keyword>
<dbReference type="Proteomes" id="UP001206206">
    <property type="component" value="Unassembled WGS sequence"/>
</dbReference>
<protein>
    <submittedName>
        <fullName evidence="4">TetR/AcrR family transcriptional regulator</fullName>
    </submittedName>
</protein>
<dbReference type="Gene3D" id="1.10.357.10">
    <property type="entry name" value="Tetracycline Repressor, domain 2"/>
    <property type="match status" value="1"/>
</dbReference>
<proteinExistence type="predicted"/>
<dbReference type="PRINTS" id="PR00455">
    <property type="entry name" value="HTHTETR"/>
</dbReference>
<dbReference type="PANTHER" id="PTHR43479:SF11">
    <property type="entry name" value="ACREF_ENVCD OPERON REPRESSOR-RELATED"/>
    <property type="match status" value="1"/>
</dbReference>
<dbReference type="PROSITE" id="PS50977">
    <property type="entry name" value="HTH_TETR_2"/>
    <property type="match status" value="1"/>
</dbReference>
<evidence type="ECO:0000256" key="1">
    <source>
        <dbReference type="ARBA" id="ARBA00023125"/>
    </source>
</evidence>
<dbReference type="InterPro" id="IPR050624">
    <property type="entry name" value="HTH-type_Tx_Regulator"/>
</dbReference>
<organism evidence="4 5">
    <name type="scientific">Streptantibioticus rubrisoli</name>
    <dbReference type="NCBI Taxonomy" id="1387313"/>
    <lineage>
        <taxon>Bacteria</taxon>
        <taxon>Bacillati</taxon>
        <taxon>Actinomycetota</taxon>
        <taxon>Actinomycetes</taxon>
        <taxon>Kitasatosporales</taxon>
        <taxon>Streptomycetaceae</taxon>
        <taxon>Streptantibioticus</taxon>
    </lineage>
</organism>
<feature type="DNA-binding region" description="H-T-H motif" evidence="2">
    <location>
        <begin position="32"/>
        <end position="51"/>
    </location>
</feature>
<dbReference type="PROSITE" id="PS01081">
    <property type="entry name" value="HTH_TETR_1"/>
    <property type="match status" value="1"/>
</dbReference>
<dbReference type="Pfam" id="PF00440">
    <property type="entry name" value="TetR_N"/>
    <property type="match status" value="1"/>
</dbReference>
<gene>
    <name evidence="4" type="ORF">NON19_03895</name>
</gene>
<evidence type="ECO:0000313" key="5">
    <source>
        <dbReference type="Proteomes" id="UP001206206"/>
    </source>
</evidence>
<dbReference type="InterPro" id="IPR001647">
    <property type="entry name" value="HTH_TetR"/>
</dbReference>
<comment type="caution">
    <text evidence="4">The sequence shown here is derived from an EMBL/GenBank/DDBJ whole genome shotgun (WGS) entry which is preliminary data.</text>
</comment>
<accession>A0ABT1P8Q8</accession>